<evidence type="ECO:0000256" key="2">
    <source>
        <dbReference type="SAM" id="SignalP"/>
    </source>
</evidence>
<keyword evidence="2" id="KW-0732">Signal</keyword>
<name>A0ABS3DRS2_9BACI</name>
<feature type="signal peptide" evidence="2">
    <location>
        <begin position="1"/>
        <end position="20"/>
    </location>
</feature>
<reference evidence="3 4" key="1">
    <citation type="submission" date="2020-12" db="EMBL/GenBank/DDBJ databases">
        <title>Oil enriched cultivation method for isolating marine PHA-producing bacteria.</title>
        <authorList>
            <person name="Zheng W."/>
            <person name="Yu S."/>
            <person name="Huang Y."/>
        </authorList>
    </citation>
    <scope>NUCLEOTIDE SEQUENCE [LARGE SCALE GENOMIC DNA]</scope>
    <source>
        <strain evidence="3 4">SY-2-6</strain>
    </source>
</reference>
<dbReference type="PROSITE" id="PS51257">
    <property type="entry name" value="PROKAR_LIPOPROTEIN"/>
    <property type="match status" value="1"/>
</dbReference>
<protein>
    <recommendedName>
        <fullName evidence="5">Lipoprotein</fullName>
    </recommendedName>
</protein>
<feature type="chain" id="PRO_5046777772" description="Lipoprotein" evidence="2">
    <location>
        <begin position="21"/>
        <end position="181"/>
    </location>
</feature>
<accession>A0ABS3DRS2</accession>
<gene>
    <name evidence="3" type="ORF">JF544_02280</name>
</gene>
<feature type="compositionally biased region" description="Polar residues" evidence="1">
    <location>
        <begin position="20"/>
        <end position="36"/>
    </location>
</feature>
<evidence type="ECO:0000256" key="1">
    <source>
        <dbReference type="SAM" id="MobiDB-lite"/>
    </source>
</evidence>
<dbReference type="RefSeq" id="WP_206932167.1">
    <property type="nucleotide sequence ID" value="NZ_JAEKJY010000001.1"/>
</dbReference>
<dbReference type="EMBL" id="JAEKJY010000001">
    <property type="protein sequence ID" value="MBN8234050.1"/>
    <property type="molecule type" value="Genomic_DNA"/>
</dbReference>
<evidence type="ECO:0000313" key="3">
    <source>
        <dbReference type="EMBL" id="MBN8234050.1"/>
    </source>
</evidence>
<comment type="caution">
    <text evidence="3">The sequence shown here is derived from an EMBL/GenBank/DDBJ whole genome shotgun (WGS) entry which is preliminary data.</text>
</comment>
<evidence type="ECO:0000313" key="4">
    <source>
        <dbReference type="Proteomes" id="UP000663970"/>
    </source>
</evidence>
<dbReference type="Proteomes" id="UP000663970">
    <property type="component" value="Unassembled WGS sequence"/>
</dbReference>
<proteinExistence type="predicted"/>
<feature type="region of interest" description="Disordered" evidence="1">
    <location>
        <begin position="20"/>
        <end position="45"/>
    </location>
</feature>
<evidence type="ECO:0008006" key="5">
    <source>
        <dbReference type="Google" id="ProtNLM"/>
    </source>
</evidence>
<keyword evidence="4" id="KW-1185">Reference proteome</keyword>
<organism evidence="3 4">
    <name type="scientific">Halobacillus kuroshimensis</name>
    <dbReference type="NCBI Taxonomy" id="302481"/>
    <lineage>
        <taxon>Bacteria</taxon>
        <taxon>Bacillati</taxon>
        <taxon>Bacillota</taxon>
        <taxon>Bacilli</taxon>
        <taxon>Bacillales</taxon>
        <taxon>Bacillaceae</taxon>
        <taxon>Halobacillus</taxon>
    </lineage>
</organism>
<sequence>MSYLKTIALLSLIVGLGACQPNNQNSTNPENTTKNEQTYEENKEKSIPLDNVNVSLSQNEQNITSESVLNCFPSNSCYEETVNRELGNVNLYKMTEDVSITSVKEDEEITINIDGPQPKKISYITETLKNDTASISDEVVDGNSFVISSKGEYSILLTAQWEDENGKFDGSVSKAAKLNVK</sequence>